<proteinExistence type="predicted"/>
<dbReference type="InterPro" id="IPR038731">
    <property type="entry name" value="RgtA/B/C-like"/>
</dbReference>
<dbReference type="EMBL" id="OX336137">
    <property type="protein sequence ID" value="CAI2719523.1"/>
    <property type="molecule type" value="Genomic_DNA"/>
</dbReference>
<keyword evidence="4" id="KW-1185">Reference proteome</keyword>
<evidence type="ECO:0000256" key="1">
    <source>
        <dbReference type="SAM" id="Phobius"/>
    </source>
</evidence>
<keyword evidence="1" id="KW-0472">Membrane</keyword>
<feature type="transmembrane region" description="Helical" evidence="1">
    <location>
        <begin position="118"/>
        <end position="137"/>
    </location>
</feature>
<keyword evidence="1" id="KW-1133">Transmembrane helix</keyword>
<dbReference type="Pfam" id="PF13231">
    <property type="entry name" value="PMT_2"/>
    <property type="match status" value="1"/>
</dbReference>
<feature type="transmembrane region" description="Helical" evidence="1">
    <location>
        <begin position="350"/>
        <end position="367"/>
    </location>
</feature>
<dbReference type="Proteomes" id="UP001157733">
    <property type="component" value="Chromosome"/>
</dbReference>
<feature type="transmembrane region" description="Helical" evidence="1">
    <location>
        <begin position="149"/>
        <end position="168"/>
    </location>
</feature>
<feature type="transmembrane region" description="Helical" evidence="1">
    <location>
        <begin position="436"/>
        <end position="454"/>
    </location>
</feature>
<feature type="transmembrane region" description="Helical" evidence="1">
    <location>
        <begin position="80"/>
        <end position="109"/>
    </location>
</feature>
<feature type="transmembrane region" description="Helical" evidence="1">
    <location>
        <begin position="222"/>
        <end position="246"/>
    </location>
</feature>
<keyword evidence="1" id="KW-0812">Transmembrane</keyword>
<reference evidence="3 4" key="1">
    <citation type="submission" date="2022-09" db="EMBL/GenBank/DDBJ databases">
        <authorList>
            <person name="Kop L."/>
        </authorList>
    </citation>
    <scope>NUCLEOTIDE SEQUENCE [LARGE SCALE GENOMIC DNA]</scope>
    <source>
        <strain evidence="3 4">347</strain>
    </source>
</reference>
<accession>A0ABM9HGQ1</accession>
<feature type="transmembrane region" description="Helical" evidence="1">
    <location>
        <begin position="18"/>
        <end position="37"/>
    </location>
</feature>
<feature type="transmembrane region" description="Helical" evidence="1">
    <location>
        <begin position="379"/>
        <end position="399"/>
    </location>
</feature>
<sequence length="622" mass="71635">MPTQTDLKAWSSLIIRKLITGPIPIATVFVLLTLISWQRWPDLMVDYGQQLYLPWVVSEGQVLYHDAQYFHGPLSTYVHALIFSIFGVGILQLALFNLVLIALVTFLIYRLCDYLGDAYTATVVSLTFISVFAFAYHMGFGSFNFVTPYLYDLTHGILLSVLILFLFYRYLKAPRLRTLCGLGFLLGLLFLTKVEVCLATLLSMGGGLLIFWRRQRLPFKKLILNATVFASCAGLVLLITLLYFSLHMPVSESIRYVFNQYLQAGDPAIRELPYYQFTLGLMHFQDNLQRMGMHAATFAGVVGLVLFLNHLLSRGGHNTRRVSFVAGAFTVILLILMFRTLPWLELTRSFPLFLFLFGFYLAWQLQRESIPSQTTKRRVILWALVVFALTLTFKAFFNFRITDLGFALAMPATLVMVFFLLHSLPRLAERISGKAVFVRTVTFVSVLFFLAVPLPNTYFAYQNKTYPIGTGTDRIYDFQPMVRYPDGRMFSRGLIANQTLDFLKKDMMEGQTLLTLPDAMIFNYFLRKRFPTRNTLFSPFTMRIHAESEILSRLQSSPPSHILLVHSDYSWFGQRYFGTDFAREIYKWILADYKAVAQFGVEPFTSRQFGVQVWKRRTNRDK</sequence>
<feature type="transmembrane region" description="Helical" evidence="1">
    <location>
        <begin position="405"/>
        <end position="424"/>
    </location>
</feature>
<feature type="domain" description="Glycosyltransferase RgtA/B/C/D-like" evidence="2">
    <location>
        <begin position="71"/>
        <end position="224"/>
    </location>
</feature>
<evidence type="ECO:0000313" key="4">
    <source>
        <dbReference type="Proteomes" id="UP001157733"/>
    </source>
</evidence>
<gene>
    <name evidence="3" type="ORF">NSPWAT_2667</name>
</gene>
<name>A0ABM9HGQ1_9BACT</name>
<organism evidence="3 4">
    <name type="scientific">Nitrospina watsonii</name>
    <dbReference type="NCBI Taxonomy" id="1323948"/>
    <lineage>
        <taxon>Bacteria</taxon>
        <taxon>Pseudomonadati</taxon>
        <taxon>Nitrospinota/Tectimicrobiota group</taxon>
        <taxon>Nitrospinota</taxon>
        <taxon>Nitrospinia</taxon>
        <taxon>Nitrospinales</taxon>
        <taxon>Nitrospinaceae</taxon>
        <taxon>Nitrospina</taxon>
    </lineage>
</organism>
<protein>
    <submittedName>
        <fullName evidence="3">PMT_2 domain-containing protein</fullName>
    </submittedName>
</protein>
<feature type="transmembrane region" description="Helical" evidence="1">
    <location>
        <begin position="291"/>
        <end position="312"/>
    </location>
</feature>
<feature type="transmembrane region" description="Helical" evidence="1">
    <location>
        <begin position="324"/>
        <end position="344"/>
    </location>
</feature>
<evidence type="ECO:0000259" key="2">
    <source>
        <dbReference type="Pfam" id="PF13231"/>
    </source>
</evidence>
<evidence type="ECO:0000313" key="3">
    <source>
        <dbReference type="EMBL" id="CAI2719523.1"/>
    </source>
</evidence>